<evidence type="ECO:0000256" key="1">
    <source>
        <dbReference type="ARBA" id="ARBA00012499"/>
    </source>
</evidence>
<dbReference type="EC" id="1.8.4.12" evidence="1"/>
<dbReference type="Proteomes" id="UP000009134">
    <property type="component" value="Chromosome"/>
</dbReference>
<dbReference type="eggNOG" id="COG0229">
    <property type="taxonomic scope" value="Bacteria"/>
</dbReference>
<comment type="catalytic activity">
    <reaction evidence="3">
        <text>L-methionyl-[protein] + [thioredoxin]-disulfide + H2O = L-methionyl-(R)-S-oxide-[protein] + [thioredoxin]-dithiol</text>
        <dbReference type="Rhea" id="RHEA:24164"/>
        <dbReference type="Rhea" id="RHEA-COMP:10698"/>
        <dbReference type="Rhea" id="RHEA-COMP:10700"/>
        <dbReference type="Rhea" id="RHEA-COMP:12313"/>
        <dbReference type="Rhea" id="RHEA-COMP:12314"/>
        <dbReference type="ChEBI" id="CHEBI:15377"/>
        <dbReference type="ChEBI" id="CHEBI:16044"/>
        <dbReference type="ChEBI" id="CHEBI:29950"/>
        <dbReference type="ChEBI" id="CHEBI:45764"/>
        <dbReference type="ChEBI" id="CHEBI:50058"/>
        <dbReference type="EC" id="1.8.4.12"/>
    </reaction>
</comment>
<dbReference type="SUPFAM" id="SSF51316">
    <property type="entry name" value="Mss4-like"/>
    <property type="match status" value="1"/>
</dbReference>
<dbReference type="PROSITE" id="PS51257">
    <property type="entry name" value="PROKAR_LIPOPROTEIN"/>
    <property type="match status" value="1"/>
</dbReference>
<dbReference type="HOGENOM" id="CLU_031040_8_2_5"/>
<dbReference type="GO" id="GO:0030091">
    <property type="term" value="P:protein repair"/>
    <property type="evidence" value="ECO:0007669"/>
    <property type="project" value="InterPro"/>
</dbReference>
<dbReference type="GO" id="GO:0006979">
    <property type="term" value="P:response to oxidative stress"/>
    <property type="evidence" value="ECO:0007669"/>
    <property type="project" value="InterPro"/>
</dbReference>
<feature type="chain" id="PRO_5004208195" description="peptide-methionine (R)-S-oxide reductase" evidence="4">
    <location>
        <begin position="26"/>
        <end position="163"/>
    </location>
</feature>
<name>Q2GBV4_NOVAD</name>
<dbReference type="Gene3D" id="2.170.150.20">
    <property type="entry name" value="Peptide methionine sulfoxide reductase"/>
    <property type="match status" value="1"/>
</dbReference>
<dbReference type="AlphaFoldDB" id="Q2GBV4"/>
<reference evidence="7" key="1">
    <citation type="submission" date="2006-01" db="EMBL/GenBank/DDBJ databases">
        <title>Complete sequence of Novosphingobium aromaticivorans DSM 12444.</title>
        <authorList>
            <consortium name="US DOE Joint Genome Institute"/>
            <person name="Copeland A."/>
            <person name="Lucas S."/>
            <person name="Lapidus A."/>
            <person name="Barry K."/>
            <person name="Detter J.C."/>
            <person name="Glavina T."/>
            <person name="Hammon N."/>
            <person name="Israni S."/>
            <person name="Pitluck S."/>
            <person name="Chain P."/>
            <person name="Malfatti S."/>
            <person name="Shin M."/>
            <person name="Vergez L."/>
            <person name="Schmutz J."/>
            <person name="Larimer F."/>
            <person name="Land M."/>
            <person name="Kyrpides N."/>
            <person name="Ivanova N."/>
            <person name="Fredrickson J."/>
            <person name="Balkwill D."/>
            <person name="Romine M.F."/>
            <person name="Richardson P."/>
        </authorList>
    </citation>
    <scope>NUCLEOTIDE SEQUENCE [LARGE SCALE GENOMIC DNA]</scope>
    <source>
        <strain evidence="7">ATCC 700278 / DSM 12444 / CCUG 56034 / CIP 105152 / NBRC 16084 / F199</strain>
    </source>
</reference>
<dbReference type="InterPro" id="IPR011057">
    <property type="entry name" value="Mss4-like_sf"/>
</dbReference>
<dbReference type="RefSeq" id="WP_011443883.1">
    <property type="nucleotide sequence ID" value="NC_007794.1"/>
</dbReference>
<dbReference type="PANTHER" id="PTHR10173:SF57">
    <property type="entry name" value="PEPTIDE-METHIONINE (R)-S-OXIDE REDUCTASE"/>
    <property type="match status" value="1"/>
</dbReference>
<dbReference type="EMBL" id="CP000248">
    <property type="protein sequence ID" value="ABD24669.1"/>
    <property type="molecule type" value="Genomic_DNA"/>
</dbReference>
<proteinExistence type="predicted"/>
<dbReference type="KEGG" id="nar:Saro_0221"/>
<dbReference type="PROSITE" id="PS51318">
    <property type="entry name" value="TAT"/>
    <property type="match status" value="1"/>
</dbReference>
<evidence type="ECO:0000259" key="5">
    <source>
        <dbReference type="PROSITE" id="PS51790"/>
    </source>
</evidence>
<evidence type="ECO:0000313" key="7">
    <source>
        <dbReference type="Proteomes" id="UP000009134"/>
    </source>
</evidence>
<gene>
    <name evidence="6" type="ordered locus">Saro_0221</name>
</gene>
<feature type="signal peptide" evidence="4">
    <location>
        <begin position="1"/>
        <end position="25"/>
    </location>
</feature>
<dbReference type="GO" id="GO:0033743">
    <property type="term" value="F:peptide-methionine (R)-S-oxide reductase activity"/>
    <property type="evidence" value="ECO:0007669"/>
    <property type="project" value="UniProtKB-EC"/>
</dbReference>
<dbReference type="PANTHER" id="PTHR10173">
    <property type="entry name" value="METHIONINE SULFOXIDE REDUCTASE"/>
    <property type="match status" value="1"/>
</dbReference>
<keyword evidence="7" id="KW-1185">Reference proteome</keyword>
<feature type="domain" description="MsrB" evidence="5">
    <location>
        <begin position="42"/>
        <end position="163"/>
    </location>
</feature>
<evidence type="ECO:0000313" key="6">
    <source>
        <dbReference type="EMBL" id="ABD24669.1"/>
    </source>
</evidence>
<keyword evidence="4" id="KW-0732">Signal</keyword>
<dbReference type="Pfam" id="PF01641">
    <property type="entry name" value="SelR"/>
    <property type="match status" value="1"/>
</dbReference>
<dbReference type="InterPro" id="IPR002579">
    <property type="entry name" value="Met_Sox_Rdtase_MsrB_dom"/>
</dbReference>
<dbReference type="InterPro" id="IPR028427">
    <property type="entry name" value="Met_Sox_Rdtase_MsrB"/>
</dbReference>
<dbReference type="PROSITE" id="PS51790">
    <property type="entry name" value="MSRB"/>
    <property type="match status" value="1"/>
</dbReference>
<dbReference type="STRING" id="279238.Saro_0221"/>
<accession>Q2GBV4</accession>
<dbReference type="GO" id="GO:0005737">
    <property type="term" value="C:cytoplasm"/>
    <property type="evidence" value="ECO:0007669"/>
    <property type="project" value="TreeGrafter"/>
</dbReference>
<sequence length="163" mass="17725">MMPDADRRRFLALLGAGAVMPLASACSARPAAKGTFPIMHSDAEWRRLLTPEQYYILREAGTERPFTSPLLKEKRKGAFVCAADGNALFASGTKFESGTGWPSFWRPLPRAVGTSSDRTLGMVRTEVHCSQCGGHLGHVFDDGPPPTGLRYCINGDALKFRPA</sequence>
<dbReference type="InterPro" id="IPR006311">
    <property type="entry name" value="TAT_signal"/>
</dbReference>
<evidence type="ECO:0000256" key="2">
    <source>
        <dbReference type="ARBA" id="ARBA00023002"/>
    </source>
</evidence>
<evidence type="ECO:0000256" key="3">
    <source>
        <dbReference type="ARBA" id="ARBA00048488"/>
    </source>
</evidence>
<keyword evidence="2 6" id="KW-0560">Oxidoreductase</keyword>
<evidence type="ECO:0000256" key="4">
    <source>
        <dbReference type="SAM" id="SignalP"/>
    </source>
</evidence>
<organism evidence="6 7">
    <name type="scientific">Novosphingobium aromaticivorans (strain ATCC 700278 / DSM 12444 / CCUG 56034 / CIP 105152 / NBRC 16084 / F199)</name>
    <dbReference type="NCBI Taxonomy" id="279238"/>
    <lineage>
        <taxon>Bacteria</taxon>
        <taxon>Pseudomonadati</taxon>
        <taxon>Pseudomonadota</taxon>
        <taxon>Alphaproteobacteria</taxon>
        <taxon>Sphingomonadales</taxon>
        <taxon>Sphingomonadaceae</taxon>
        <taxon>Novosphingobium</taxon>
    </lineage>
</organism>
<protein>
    <recommendedName>
        <fullName evidence="1">peptide-methionine (R)-S-oxide reductase</fullName>
        <ecNumber evidence="1">1.8.4.12</ecNumber>
    </recommendedName>
</protein>
<dbReference type="NCBIfam" id="TIGR00357">
    <property type="entry name" value="peptide-methionine (R)-S-oxide reductase MsrB"/>
    <property type="match status" value="1"/>
</dbReference>